<dbReference type="SMART" id="SM00855">
    <property type="entry name" value="PGAM"/>
    <property type="match status" value="1"/>
</dbReference>
<feature type="binding site" evidence="2">
    <location>
        <position position="101"/>
    </location>
    <ligand>
        <name>substrate</name>
    </ligand>
</feature>
<dbReference type="PANTHER" id="PTHR48100">
    <property type="entry name" value="BROAD-SPECIFICITY PHOSPHATASE YOR283W-RELATED"/>
    <property type="match status" value="1"/>
</dbReference>
<comment type="caution">
    <text evidence="3">The sequence shown here is derived from an EMBL/GenBank/DDBJ whole genome shotgun (WGS) entry which is preliminary data.</text>
</comment>
<evidence type="ECO:0000256" key="1">
    <source>
        <dbReference type="PIRSR" id="PIRSR613078-1"/>
    </source>
</evidence>
<evidence type="ECO:0000256" key="2">
    <source>
        <dbReference type="PIRSR" id="PIRSR613078-2"/>
    </source>
</evidence>
<evidence type="ECO:0000313" key="4">
    <source>
        <dbReference type="Proteomes" id="UP000233293"/>
    </source>
</evidence>
<sequence length="212" mass="23414">MGRVRSGRSFHLRGGAFHHDRVDRLATAMTLEPSIAPGRGFLFVRHGESTDNARKIRSGGDVDPLLTPTGTRQAHEAARHLQNRLGHRSSGLKLIASPLRRTRETAWIIAVELGLDPEKTEFWEGFRERRLGEWNGLPADDASQRLIRSGVTPPGGEAEDIFRDRVMEAARRAAGLAEADRLPLVVSSRGVGRILGWSEMPNAGIFSWPPAF</sequence>
<dbReference type="PANTHER" id="PTHR48100:SF1">
    <property type="entry name" value="HISTIDINE PHOSPHATASE FAMILY PROTEIN-RELATED"/>
    <property type="match status" value="1"/>
</dbReference>
<feature type="binding site" evidence="2">
    <location>
        <begin position="45"/>
        <end position="52"/>
    </location>
    <ligand>
        <name>substrate</name>
    </ligand>
</feature>
<feature type="active site" description="Tele-phosphohistidine intermediate" evidence="1">
    <location>
        <position position="46"/>
    </location>
</feature>
<reference evidence="4" key="1">
    <citation type="submission" date="2017-12" db="EMBL/GenBank/DDBJ databases">
        <title>Draft genome sequence of Telmatospirillum siberiense 26-4b1T, an acidotolerant peatland alphaproteobacterium potentially involved in sulfur cycling.</title>
        <authorList>
            <person name="Hausmann B."/>
            <person name="Pjevac P."/>
            <person name="Schreck K."/>
            <person name="Herbold C.W."/>
            <person name="Daims H."/>
            <person name="Wagner M."/>
            <person name="Pester M."/>
            <person name="Loy A."/>
        </authorList>
    </citation>
    <scope>NUCLEOTIDE SEQUENCE [LARGE SCALE GENOMIC DNA]</scope>
    <source>
        <strain evidence="4">26-4b1</strain>
    </source>
</reference>
<dbReference type="GO" id="GO:0005737">
    <property type="term" value="C:cytoplasm"/>
    <property type="evidence" value="ECO:0007669"/>
    <property type="project" value="TreeGrafter"/>
</dbReference>
<gene>
    <name evidence="3" type="ORF">CWS72_15005</name>
</gene>
<evidence type="ECO:0000313" key="3">
    <source>
        <dbReference type="EMBL" id="PKU23793.1"/>
    </source>
</evidence>
<name>A0A2N3PTS1_9PROT</name>
<keyword evidence="4" id="KW-1185">Reference proteome</keyword>
<dbReference type="AlphaFoldDB" id="A0A2N3PTS1"/>
<dbReference type="Proteomes" id="UP000233293">
    <property type="component" value="Unassembled WGS sequence"/>
</dbReference>
<dbReference type="EMBL" id="PIUM01000017">
    <property type="protein sequence ID" value="PKU23793.1"/>
    <property type="molecule type" value="Genomic_DNA"/>
</dbReference>
<organism evidence="3 4">
    <name type="scientific">Telmatospirillum siberiense</name>
    <dbReference type="NCBI Taxonomy" id="382514"/>
    <lineage>
        <taxon>Bacteria</taxon>
        <taxon>Pseudomonadati</taxon>
        <taxon>Pseudomonadota</taxon>
        <taxon>Alphaproteobacteria</taxon>
        <taxon>Rhodospirillales</taxon>
        <taxon>Rhodospirillaceae</taxon>
        <taxon>Telmatospirillum</taxon>
    </lineage>
</organism>
<proteinExistence type="predicted"/>
<feature type="active site" description="Proton donor/acceptor" evidence="1">
    <location>
        <position position="128"/>
    </location>
</feature>
<dbReference type="InterPro" id="IPR013078">
    <property type="entry name" value="His_Pase_superF_clade-1"/>
</dbReference>
<dbReference type="InterPro" id="IPR029033">
    <property type="entry name" value="His_PPase_superfam"/>
</dbReference>
<dbReference type="SUPFAM" id="SSF53254">
    <property type="entry name" value="Phosphoglycerate mutase-like"/>
    <property type="match status" value="1"/>
</dbReference>
<dbReference type="InterPro" id="IPR050275">
    <property type="entry name" value="PGM_Phosphatase"/>
</dbReference>
<dbReference type="CDD" id="cd07067">
    <property type="entry name" value="HP_PGM_like"/>
    <property type="match status" value="1"/>
</dbReference>
<protein>
    <submittedName>
        <fullName evidence="3">Histidine phosphatase family protein</fullName>
    </submittedName>
</protein>
<dbReference type="Pfam" id="PF00300">
    <property type="entry name" value="His_Phos_1"/>
    <property type="match status" value="1"/>
</dbReference>
<accession>A0A2N3PTS1</accession>
<dbReference type="Gene3D" id="3.40.50.1240">
    <property type="entry name" value="Phosphoglycerate mutase-like"/>
    <property type="match status" value="1"/>
</dbReference>
<dbReference type="GO" id="GO:0016791">
    <property type="term" value="F:phosphatase activity"/>
    <property type="evidence" value="ECO:0007669"/>
    <property type="project" value="TreeGrafter"/>
</dbReference>